<evidence type="ECO:0000259" key="4">
    <source>
        <dbReference type="Pfam" id="PF25137"/>
    </source>
</evidence>
<evidence type="ECO:0000313" key="5">
    <source>
        <dbReference type="EMBL" id="MBE9031578.1"/>
    </source>
</evidence>
<dbReference type="Gene3D" id="1.20.1090.10">
    <property type="entry name" value="Dehydroquinate synthase-like - alpha domain"/>
    <property type="match status" value="1"/>
</dbReference>
<dbReference type="InterPro" id="IPR001670">
    <property type="entry name" value="ADH_Fe/GldA"/>
</dbReference>
<dbReference type="InterPro" id="IPR039697">
    <property type="entry name" value="Alcohol_dehydrogenase_Fe"/>
</dbReference>
<evidence type="ECO:0000259" key="3">
    <source>
        <dbReference type="Pfam" id="PF00465"/>
    </source>
</evidence>
<dbReference type="SUPFAM" id="SSF56796">
    <property type="entry name" value="Dehydroquinate synthase-like"/>
    <property type="match status" value="1"/>
</dbReference>
<dbReference type="FunFam" id="3.40.50.1970:FF:000003">
    <property type="entry name" value="Alcohol dehydrogenase, iron-containing"/>
    <property type="match status" value="1"/>
</dbReference>
<dbReference type="Pfam" id="PF00465">
    <property type="entry name" value="Fe-ADH"/>
    <property type="match status" value="1"/>
</dbReference>
<proteinExistence type="inferred from homology"/>
<reference evidence="5" key="1">
    <citation type="submission" date="2020-10" db="EMBL/GenBank/DDBJ databases">
        <authorList>
            <person name="Castelo-Branco R."/>
            <person name="Eusebio N."/>
            <person name="Adriana R."/>
            <person name="Vieira A."/>
            <person name="Brugerolle De Fraissinette N."/>
            <person name="Rezende De Castro R."/>
            <person name="Schneider M.P."/>
            <person name="Vasconcelos V."/>
            <person name="Leao P.N."/>
        </authorList>
    </citation>
    <scope>NUCLEOTIDE SEQUENCE</scope>
    <source>
        <strain evidence="5">LEGE 11480</strain>
    </source>
</reference>
<dbReference type="Gene3D" id="3.40.50.1970">
    <property type="match status" value="1"/>
</dbReference>
<gene>
    <name evidence="5" type="ORF">IQ266_17740</name>
</gene>
<comment type="similarity">
    <text evidence="1">Belongs to the iron-containing alcohol dehydrogenase family.</text>
</comment>
<keyword evidence="2" id="KW-0560">Oxidoreductase</keyword>
<feature type="domain" description="Fe-containing alcohol dehydrogenase-like C-terminal" evidence="4">
    <location>
        <begin position="195"/>
        <end position="399"/>
    </location>
</feature>
<keyword evidence="6" id="KW-1185">Reference proteome</keyword>
<comment type="caution">
    <text evidence="5">The sequence shown here is derived from an EMBL/GenBank/DDBJ whole genome shotgun (WGS) entry which is preliminary data.</text>
</comment>
<evidence type="ECO:0000313" key="6">
    <source>
        <dbReference type="Proteomes" id="UP000625316"/>
    </source>
</evidence>
<name>A0A928Z5K9_9CYAN</name>
<dbReference type="EMBL" id="JADEXQ010000069">
    <property type="protein sequence ID" value="MBE9031578.1"/>
    <property type="molecule type" value="Genomic_DNA"/>
</dbReference>
<dbReference type="Pfam" id="PF25137">
    <property type="entry name" value="ADH_Fe_C"/>
    <property type="match status" value="1"/>
</dbReference>
<dbReference type="PANTHER" id="PTHR11496:SF102">
    <property type="entry name" value="ALCOHOL DEHYDROGENASE 4"/>
    <property type="match status" value="1"/>
</dbReference>
<dbReference type="GO" id="GO:0004022">
    <property type="term" value="F:alcohol dehydrogenase (NAD+) activity"/>
    <property type="evidence" value="ECO:0007669"/>
    <property type="project" value="UniProtKB-ARBA"/>
</dbReference>
<dbReference type="CDD" id="cd08183">
    <property type="entry name" value="Fe-ADH-like"/>
    <property type="match status" value="1"/>
</dbReference>
<accession>A0A928Z5K9</accession>
<dbReference type="InterPro" id="IPR056798">
    <property type="entry name" value="ADH_Fe_C"/>
</dbReference>
<dbReference type="GO" id="GO:0046872">
    <property type="term" value="F:metal ion binding"/>
    <property type="evidence" value="ECO:0007669"/>
    <property type="project" value="InterPro"/>
</dbReference>
<feature type="domain" description="Alcohol dehydrogenase iron-type/glycerol dehydrogenase GldA" evidence="3">
    <location>
        <begin position="14"/>
        <end position="183"/>
    </location>
</feature>
<dbReference type="PANTHER" id="PTHR11496">
    <property type="entry name" value="ALCOHOL DEHYDROGENASE"/>
    <property type="match status" value="1"/>
</dbReference>
<dbReference type="Proteomes" id="UP000625316">
    <property type="component" value="Unassembled WGS sequence"/>
</dbReference>
<organism evidence="5 6">
    <name type="scientific">Romeriopsis navalis LEGE 11480</name>
    <dbReference type="NCBI Taxonomy" id="2777977"/>
    <lineage>
        <taxon>Bacteria</taxon>
        <taxon>Bacillati</taxon>
        <taxon>Cyanobacteriota</taxon>
        <taxon>Cyanophyceae</taxon>
        <taxon>Leptolyngbyales</taxon>
        <taxon>Leptolyngbyaceae</taxon>
        <taxon>Romeriopsis</taxon>
        <taxon>Romeriopsis navalis</taxon>
    </lineage>
</organism>
<dbReference type="AlphaFoldDB" id="A0A928Z5K9"/>
<evidence type="ECO:0000256" key="1">
    <source>
        <dbReference type="ARBA" id="ARBA00007358"/>
    </source>
</evidence>
<protein>
    <submittedName>
        <fullName evidence="5">Iron-containing alcohol dehydrogenase</fullName>
    </submittedName>
</protein>
<sequence>MRMKPFNFANIPPLYFGQGQRSVLPDLIAQFKGQNVLLVIGGRSLQTGGWLNLIDQQLNTAGITTAIVNCTSEPSPAFIDQTCRTYRDQAIDVVIGIGGGSVVDAGKAISAMLPHKNSIVDHLEGVGAGIPHSGQKIPYIAMPTTSGTGSEVTQNAVISEVGNNGYKKSIRHPKLVPDAIIVDSELLVRCPAAITAACGMDALTQLIEAYLSPTASPLSDAIAWSGIESITPNLLLACGPGQANLDVRAGMAYGSLMSGIALVNAGLGVVHGFASPLGGLFPIPHGVVCGTLMGAAMQTTWQAMQTREPRNPGIVKMQRLGQLLRQQQALTDVPDSTIPEEDGQYFCAVLTHWTTQLEIPRLSTYGVTRGDSDRILAQTKNRNNPIQLQRSELQTILETRL</sequence>
<evidence type="ECO:0000256" key="2">
    <source>
        <dbReference type="ARBA" id="ARBA00023002"/>
    </source>
</evidence>